<evidence type="ECO:0000259" key="5">
    <source>
        <dbReference type="Pfam" id="PF00389"/>
    </source>
</evidence>
<evidence type="ECO:0000259" key="6">
    <source>
        <dbReference type="Pfam" id="PF02826"/>
    </source>
</evidence>
<dbReference type="GO" id="GO:0030267">
    <property type="term" value="F:glyoxylate reductase (NADPH) activity"/>
    <property type="evidence" value="ECO:0007669"/>
    <property type="project" value="TreeGrafter"/>
</dbReference>
<evidence type="ECO:0000256" key="2">
    <source>
        <dbReference type="ARBA" id="ARBA00023002"/>
    </source>
</evidence>
<gene>
    <name evidence="7" type="ORF">AB3G37_12640</name>
</gene>
<dbReference type="RefSeq" id="WP_369787981.1">
    <property type="nucleotide sequence ID" value="NZ_CP165628.1"/>
</dbReference>
<dbReference type="Pfam" id="PF02826">
    <property type="entry name" value="2-Hacid_dh_C"/>
    <property type="match status" value="1"/>
</dbReference>
<dbReference type="AlphaFoldDB" id="A0AB39VJS5"/>
<comment type="similarity">
    <text evidence="4">Belongs to the D-isomer specific 2-hydroxyacid dehydrogenase family.</text>
</comment>
<evidence type="ECO:0000256" key="3">
    <source>
        <dbReference type="ARBA" id="ARBA00023027"/>
    </source>
</evidence>
<sequence length="315" mass="33868">MNIPLLCHFEMDPGFPAHYAAAGYEVHYARTPQERDNLDPKLAVEIRAVLTVGSIGLSAQQMASMPKLEIICAQGVGFELIDTQAAKARNIQVTHGPGTNNSAVADHTLALMLAITRNIPDFDHRVRTGQWARSRVVTPGMFGKKLGIIGLGNIGMQIAKRCAGGFDMPVGYFNRRPIIDSPYQYFDSREALARWADYLVVATPGGKDTRQLIDADVLRELGPSGFLINIARGTVVDTTALIESLNNHSIAGAALDVLDGEPDVPEALIGITGNLVMTPHVAGRSPQAMNNMMQLVLGNLNAHFSGKPVLTPVPA</sequence>
<name>A0AB39VJS5_9GAMM</name>
<keyword evidence="3" id="KW-0520">NAD</keyword>
<organism evidence="7">
    <name type="scientific">Rouxiella sp. WC2420</name>
    <dbReference type="NCBI Taxonomy" id="3234145"/>
    <lineage>
        <taxon>Bacteria</taxon>
        <taxon>Pseudomonadati</taxon>
        <taxon>Pseudomonadota</taxon>
        <taxon>Gammaproteobacteria</taxon>
        <taxon>Enterobacterales</taxon>
        <taxon>Yersiniaceae</taxon>
        <taxon>Rouxiella</taxon>
    </lineage>
</organism>
<feature type="domain" description="D-isomer specific 2-hydroxyacid dehydrogenase catalytic" evidence="5">
    <location>
        <begin position="22"/>
        <end position="313"/>
    </location>
</feature>
<dbReference type="EMBL" id="CP165628">
    <property type="protein sequence ID" value="XDU70441.1"/>
    <property type="molecule type" value="Genomic_DNA"/>
</dbReference>
<keyword evidence="1" id="KW-0521">NADP</keyword>
<feature type="domain" description="D-isomer specific 2-hydroxyacid dehydrogenase NAD-binding" evidence="6">
    <location>
        <begin position="109"/>
        <end position="282"/>
    </location>
</feature>
<dbReference type="InterPro" id="IPR036291">
    <property type="entry name" value="NAD(P)-bd_dom_sf"/>
</dbReference>
<dbReference type="PANTHER" id="PTHR10996:SF178">
    <property type="entry name" value="2-HYDROXYACID DEHYDROGENASE YGL185C-RELATED"/>
    <property type="match status" value="1"/>
</dbReference>
<dbReference type="GO" id="GO:0051287">
    <property type="term" value="F:NAD binding"/>
    <property type="evidence" value="ECO:0007669"/>
    <property type="project" value="InterPro"/>
</dbReference>
<dbReference type="InterPro" id="IPR029752">
    <property type="entry name" value="D-isomer_DH_CS1"/>
</dbReference>
<protein>
    <submittedName>
        <fullName evidence="7">2-hydroxyacid dehydrogenase</fullName>
    </submittedName>
</protein>
<reference evidence="7" key="1">
    <citation type="submission" date="2024-07" db="EMBL/GenBank/DDBJ databases">
        <authorList>
            <person name="Biller S.J."/>
        </authorList>
    </citation>
    <scope>NUCLEOTIDE SEQUENCE</scope>
    <source>
        <strain evidence="7">WC2420</strain>
    </source>
</reference>
<evidence type="ECO:0000256" key="1">
    <source>
        <dbReference type="ARBA" id="ARBA00022857"/>
    </source>
</evidence>
<dbReference type="SUPFAM" id="SSF52283">
    <property type="entry name" value="Formate/glycerate dehydrogenase catalytic domain-like"/>
    <property type="match status" value="1"/>
</dbReference>
<dbReference type="PANTHER" id="PTHR10996">
    <property type="entry name" value="2-HYDROXYACID DEHYDROGENASE-RELATED"/>
    <property type="match status" value="1"/>
</dbReference>
<dbReference type="InterPro" id="IPR006140">
    <property type="entry name" value="D-isomer_DH_NAD-bd"/>
</dbReference>
<dbReference type="GO" id="GO:0005829">
    <property type="term" value="C:cytosol"/>
    <property type="evidence" value="ECO:0007669"/>
    <property type="project" value="TreeGrafter"/>
</dbReference>
<dbReference type="SUPFAM" id="SSF51735">
    <property type="entry name" value="NAD(P)-binding Rossmann-fold domains"/>
    <property type="match status" value="1"/>
</dbReference>
<dbReference type="GO" id="GO:0016618">
    <property type="term" value="F:hydroxypyruvate reductase [NAD(P)H] activity"/>
    <property type="evidence" value="ECO:0007669"/>
    <property type="project" value="TreeGrafter"/>
</dbReference>
<dbReference type="InterPro" id="IPR006139">
    <property type="entry name" value="D-isomer_2_OHA_DH_cat_dom"/>
</dbReference>
<dbReference type="CDD" id="cd12156">
    <property type="entry name" value="HPPR"/>
    <property type="match status" value="1"/>
</dbReference>
<dbReference type="InterPro" id="IPR050223">
    <property type="entry name" value="D-isomer_2-hydroxyacid_DH"/>
</dbReference>
<evidence type="ECO:0000313" key="7">
    <source>
        <dbReference type="EMBL" id="XDU70441.1"/>
    </source>
</evidence>
<dbReference type="Gene3D" id="3.40.50.720">
    <property type="entry name" value="NAD(P)-binding Rossmann-like Domain"/>
    <property type="match status" value="2"/>
</dbReference>
<evidence type="ECO:0000256" key="4">
    <source>
        <dbReference type="RuleBase" id="RU003719"/>
    </source>
</evidence>
<dbReference type="FunFam" id="3.40.50.720:FF:000213">
    <property type="entry name" value="Putative 2-hydroxyacid dehydrogenase"/>
    <property type="match status" value="1"/>
</dbReference>
<dbReference type="PROSITE" id="PS00065">
    <property type="entry name" value="D_2_HYDROXYACID_DH_1"/>
    <property type="match status" value="1"/>
</dbReference>
<keyword evidence="2 4" id="KW-0560">Oxidoreductase</keyword>
<proteinExistence type="inferred from homology"/>
<accession>A0AB39VJS5</accession>
<dbReference type="Pfam" id="PF00389">
    <property type="entry name" value="2-Hacid_dh"/>
    <property type="match status" value="1"/>
</dbReference>